<accession>A0A3S5Y2Q0</accession>
<dbReference type="EMBL" id="FN563149">
    <property type="protein sequence ID" value="CBH46811.1"/>
    <property type="molecule type" value="Genomic_DNA"/>
</dbReference>
<protein>
    <recommendedName>
        <fullName evidence="1">SnoaL-like domain-containing protein</fullName>
    </recommendedName>
</protein>
<dbReference type="Pfam" id="PF13577">
    <property type="entry name" value="SnoaL_4"/>
    <property type="match status" value="1"/>
</dbReference>
<reference evidence="2" key="1">
    <citation type="journal article" date="2010" name="PLoS Genet.">
        <title>The genome of a pathogenic rhodococcus: cooptive virulence underpinned by key gene acquisitions.</title>
        <authorList>
            <person name="Letek M."/>
            <person name="Gonzalez P."/>
            <person name="Macarthur I."/>
            <person name="Rodriguez H."/>
            <person name="Freeman T.C."/>
            <person name="Valero-Rello A."/>
            <person name="Blanco M."/>
            <person name="Buckley T."/>
            <person name="Cherevach I."/>
            <person name="Fahey R."/>
            <person name="Hapeshi A."/>
            <person name="Holdstock J."/>
            <person name="Leadon D."/>
            <person name="Navas J."/>
            <person name="Ocampo A."/>
            <person name="Quail M.A."/>
            <person name="Sanders M."/>
            <person name="Scortti M.M."/>
            <person name="Prescott J.F."/>
            <person name="Fogarty U."/>
            <person name="Meijer W.G."/>
            <person name="Parkhill J."/>
            <person name="Bentley S.D."/>
            <person name="Vazquez-Boland J.A."/>
        </authorList>
    </citation>
    <scope>NUCLEOTIDE SEQUENCE [LARGE SCALE GENOMIC DNA]</scope>
    <source>
        <strain evidence="2 3">103S</strain>
    </source>
</reference>
<dbReference type="InterPro" id="IPR032710">
    <property type="entry name" value="NTF2-like_dom_sf"/>
</dbReference>
<dbReference type="SUPFAM" id="SSF54427">
    <property type="entry name" value="NTF2-like"/>
    <property type="match status" value="1"/>
</dbReference>
<evidence type="ECO:0000259" key="1">
    <source>
        <dbReference type="Pfam" id="PF13577"/>
    </source>
</evidence>
<evidence type="ECO:0000313" key="3">
    <source>
        <dbReference type="Proteomes" id="UP000006892"/>
    </source>
</evidence>
<dbReference type="AlphaFoldDB" id="A0A3S5Y2Q0"/>
<dbReference type="Gene3D" id="3.10.450.50">
    <property type="match status" value="1"/>
</dbReference>
<dbReference type="KEGG" id="req:REQ_06940"/>
<name>A0A3S5Y2Q0_RHOH1</name>
<dbReference type="InterPro" id="IPR037401">
    <property type="entry name" value="SnoaL-like"/>
</dbReference>
<sequence>MYGVQTNSVESIHSAASLCDAPRMTVRSPEELDALEDIRQLKYRYFRTLDLKRWDDFADALADDVVAEYGTHALSRPLVFESRDALVGFMRKALTPAVTSVHFAHHPEITVVGSTAEGSWAFEDTVIIPEHRCLIRGAGYYRDGYRRDDDGRWRITRTSYERIYESMISLDDVPSFEFLAHMWAQPPAKGA</sequence>
<gene>
    <name evidence="2" type="ordered locus">REQ_06940</name>
</gene>
<proteinExistence type="predicted"/>
<dbReference type="Proteomes" id="UP001154400">
    <property type="component" value="Chromosome"/>
</dbReference>
<feature type="domain" description="SnoaL-like" evidence="1">
    <location>
        <begin position="30"/>
        <end position="158"/>
    </location>
</feature>
<organism evidence="2">
    <name type="scientific">Rhodococcus hoagii (strain 103S)</name>
    <name type="common">Rhodococcus equi</name>
    <dbReference type="NCBI Taxonomy" id="685727"/>
    <lineage>
        <taxon>Bacteria</taxon>
        <taxon>Bacillati</taxon>
        <taxon>Actinomycetota</taxon>
        <taxon>Actinomycetes</taxon>
        <taxon>Mycobacteriales</taxon>
        <taxon>Nocardiaceae</taxon>
        <taxon>Prescottella</taxon>
    </lineage>
</organism>
<evidence type="ECO:0000313" key="2">
    <source>
        <dbReference type="EMBL" id="CBH46811.1"/>
    </source>
</evidence>